<comment type="caution">
    <text evidence="2">The sequence shown here is derived from an EMBL/GenBank/DDBJ whole genome shotgun (WGS) entry which is preliminary data.</text>
</comment>
<sequence>MDVVIDAQKHFDRNLADTRLLGGGGNFIALTTTYKGKEYRGILCLSELTEDETILERLSSQNILVAAAQLDETKGITIPELPTPYCRALAQMTATHPVITLSDGSDGEENGSSGEPAQAPANGPQQSGGKPSPGPLAQAASGSGIGRERARERSASNSAQAPSESSPTPAHLIDLVPLASGPVPAVEPVVGTAPESTVEASAISGNGGEQDSDQTEDDTMEYVHRVLRMNPILQNPNLSAEVRRCLTAELDSQGVEAELEDESDQPTSSSAISRPNRSKNLKKRQVDILAEDISAPKNRVQPPKIRPHGKPATAEADSSKATHTKQGTEKPISSKSASKGKSTVEVAASAQVFSSKKTSTKSTQEKATRTAAPSSRIVELTNASSIVENGSKQTSKHFKTKLKTTSQLVAAPEVPQAPQVNKTSKTPYTVAAKSKQTSTTPVTTSAASQDSLQPEASPLQPLIAVSTGASTGKRKLEGNGEMALETPSAKRFRGWPHKNAASVGTESGESSLQGLSEQASSLQRGRASQSVQPGKAAQPAKTENSVSVTKTRKSQSAEPSQRSTRERESAQIDLQSVNSSQCAQDDKDDETCVKDNEVTAVPSQLPNVELVTSDDEDLFDRNVTFPHGLKKDDLIWAKGYLQPYWPGRLKGMIKTGLARVDWCPAHQKYESFRSSKTYSDVPVEFVEDFVAGFARRVNGKRRESEYKRGVVEAVNEAHLDLNSIPEATAMVVGPVRSALFDAGLLTVKSCDMAA</sequence>
<evidence type="ECO:0000313" key="3">
    <source>
        <dbReference type="Proteomes" id="UP000298663"/>
    </source>
</evidence>
<evidence type="ECO:0000256" key="1">
    <source>
        <dbReference type="SAM" id="MobiDB-lite"/>
    </source>
</evidence>
<reference evidence="2 3" key="2">
    <citation type="journal article" date="2019" name="G3 (Bethesda)">
        <title>Hybrid Assembly of the Genome of the Entomopathogenic Nematode Steinernema carpocapsae Identifies the X-Chromosome.</title>
        <authorList>
            <person name="Serra L."/>
            <person name="Macchietto M."/>
            <person name="Macias-Munoz A."/>
            <person name="McGill C.J."/>
            <person name="Rodriguez I.M."/>
            <person name="Rodriguez B."/>
            <person name="Murad R."/>
            <person name="Mortazavi A."/>
        </authorList>
    </citation>
    <scope>NUCLEOTIDE SEQUENCE [LARGE SCALE GENOMIC DNA]</scope>
    <source>
        <strain evidence="2 3">ALL</strain>
    </source>
</reference>
<feature type="compositionally biased region" description="Polar residues" evidence="1">
    <location>
        <begin position="519"/>
        <end position="532"/>
    </location>
</feature>
<feature type="compositionally biased region" description="Polar residues" evidence="1">
    <location>
        <begin position="572"/>
        <end position="583"/>
    </location>
</feature>
<feature type="compositionally biased region" description="Polar residues" evidence="1">
    <location>
        <begin position="541"/>
        <end position="562"/>
    </location>
</feature>
<feature type="region of interest" description="Disordered" evidence="1">
    <location>
        <begin position="415"/>
        <end position="590"/>
    </location>
</feature>
<dbReference type="SUPFAM" id="SSF63748">
    <property type="entry name" value="Tudor/PWWP/MBT"/>
    <property type="match status" value="1"/>
</dbReference>
<feature type="region of interest" description="Disordered" evidence="1">
    <location>
        <begin position="254"/>
        <end position="376"/>
    </location>
</feature>
<gene>
    <name evidence="2" type="ORF">L596_004182</name>
</gene>
<feature type="region of interest" description="Disordered" evidence="1">
    <location>
        <begin position="194"/>
        <end position="219"/>
    </location>
</feature>
<organism evidence="2 3">
    <name type="scientific">Steinernema carpocapsae</name>
    <name type="common">Entomopathogenic nematode</name>
    <dbReference type="NCBI Taxonomy" id="34508"/>
    <lineage>
        <taxon>Eukaryota</taxon>
        <taxon>Metazoa</taxon>
        <taxon>Ecdysozoa</taxon>
        <taxon>Nematoda</taxon>
        <taxon>Chromadorea</taxon>
        <taxon>Rhabditida</taxon>
        <taxon>Tylenchina</taxon>
        <taxon>Panagrolaimomorpha</taxon>
        <taxon>Strongyloidoidea</taxon>
        <taxon>Steinernematidae</taxon>
        <taxon>Steinernema</taxon>
    </lineage>
</organism>
<accession>A0A4U8UWJ9</accession>
<feature type="region of interest" description="Disordered" evidence="1">
    <location>
        <begin position="99"/>
        <end position="171"/>
    </location>
</feature>
<feature type="compositionally biased region" description="Low complexity" evidence="1">
    <location>
        <begin position="433"/>
        <end position="449"/>
    </location>
</feature>
<reference evidence="2 3" key="1">
    <citation type="journal article" date="2015" name="Genome Biol.">
        <title>Comparative genomics of Steinernema reveals deeply conserved gene regulatory networks.</title>
        <authorList>
            <person name="Dillman A.R."/>
            <person name="Macchietto M."/>
            <person name="Porter C.F."/>
            <person name="Rogers A."/>
            <person name="Williams B."/>
            <person name="Antoshechkin I."/>
            <person name="Lee M.M."/>
            <person name="Goodwin Z."/>
            <person name="Lu X."/>
            <person name="Lewis E.E."/>
            <person name="Goodrich-Blair H."/>
            <person name="Stock S.P."/>
            <person name="Adams B.J."/>
            <person name="Sternberg P.W."/>
            <person name="Mortazavi A."/>
        </authorList>
    </citation>
    <scope>NUCLEOTIDE SEQUENCE [LARGE SCALE GENOMIC DNA]</scope>
    <source>
        <strain evidence="2 3">ALL</strain>
    </source>
</reference>
<protein>
    <recommendedName>
        <fullName evidence="4">PWWP domain-containing protein</fullName>
    </recommendedName>
</protein>
<name>A0A4U8UWJ9_STECR</name>
<evidence type="ECO:0008006" key="4">
    <source>
        <dbReference type="Google" id="ProtNLM"/>
    </source>
</evidence>
<dbReference type="Proteomes" id="UP000298663">
    <property type="component" value="Chromosome X"/>
</dbReference>
<feature type="compositionally biased region" description="Polar residues" evidence="1">
    <location>
        <begin position="319"/>
        <end position="341"/>
    </location>
</feature>
<feature type="compositionally biased region" description="Polar residues" evidence="1">
    <location>
        <begin position="418"/>
        <end position="427"/>
    </location>
</feature>
<feature type="compositionally biased region" description="Polar residues" evidence="1">
    <location>
        <begin position="265"/>
        <end position="275"/>
    </location>
</feature>
<evidence type="ECO:0000313" key="2">
    <source>
        <dbReference type="EMBL" id="TMS37205.1"/>
    </source>
</evidence>
<keyword evidence="3" id="KW-1185">Reference proteome</keyword>
<proteinExistence type="predicted"/>
<dbReference type="OrthoDB" id="10687935at2759"/>
<feature type="compositionally biased region" description="Low complexity" evidence="1">
    <location>
        <begin position="506"/>
        <end position="518"/>
    </location>
</feature>
<dbReference type="EMBL" id="AZBU02000001">
    <property type="protein sequence ID" value="TMS37205.1"/>
    <property type="molecule type" value="Genomic_DNA"/>
</dbReference>
<dbReference type="AlphaFoldDB" id="A0A4U8UWJ9"/>
<feature type="compositionally biased region" description="Acidic residues" evidence="1">
    <location>
        <begin position="210"/>
        <end position="219"/>
    </location>
</feature>
<dbReference type="EMBL" id="CM016762">
    <property type="protein sequence ID" value="TMS37205.1"/>
    <property type="molecule type" value="Genomic_DNA"/>
</dbReference>